<dbReference type="Proteomes" id="UP000294535">
    <property type="component" value="Unassembled WGS sequence"/>
</dbReference>
<keyword evidence="3" id="KW-1185">Reference proteome</keyword>
<dbReference type="AlphaFoldDB" id="A0A4R6T6Y7"/>
<feature type="signal peptide" evidence="1">
    <location>
        <begin position="1"/>
        <end position="23"/>
    </location>
</feature>
<protein>
    <recommendedName>
        <fullName evidence="4">Carboxypeptidase-like protein</fullName>
    </recommendedName>
</protein>
<organism evidence="2 3">
    <name type="scientific">Algoriphagus boseongensis</name>
    <dbReference type="NCBI Taxonomy" id="1442587"/>
    <lineage>
        <taxon>Bacteria</taxon>
        <taxon>Pseudomonadati</taxon>
        <taxon>Bacteroidota</taxon>
        <taxon>Cytophagia</taxon>
        <taxon>Cytophagales</taxon>
        <taxon>Cyclobacteriaceae</taxon>
        <taxon>Algoriphagus</taxon>
    </lineage>
</organism>
<comment type="caution">
    <text evidence="2">The sequence shown here is derived from an EMBL/GenBank/DDBJ whole genome shotgun (WGS) entry which is preliminary data.</text>
</comment>
<reference evidence="2 3" key="1">
    <citation type="submission" date="2019-03" db="EMBL/GenBank/DDBJ databases">
        <title>Genomic Encyclopedia of Type Strains, Phase III (KMG-III): the genomes of soil and plant-associated and newly described type strains.</title>
        <authorList>
            <person name="Whitman W."/>
        </authorList>
    </citation>
    <scope>NUCLEOTIDE SEQUENCE [LARGE SCALE GENOMIC DNA]</scope>
    <source>
        <strain evidence="2 3">CECT 8446</strain>
    </source>
</reference>
<name>A0A4R6T6Y7_9BACT</name>
<accession>A0A4R6T6Y7</accession>
<evidence type="ECO:0000256" key="1">
    <source>
        <dbReference type="SAM" id="SignalP"/>
    </source>
</evidence>
<evidence type="ECO:0000313" key="3">
    <source>
        <dbReference type="Proteomes" id="UP000294535"/>
    </source>
</evidence>
<dbReference type="RefSeq" id="WP_133552781.1">
    <property type="nucleotide sequence ID" value="NZ_SNYF01000005.1"/>
</dbReference>
<evidence type="ECO:0000313" key="2">
    <source>
        <dbReference type="EMBL" id="TDQ18928.1"/>
    </source>
</evidence>
<proteinExistence type="predicted"/>
<sequence>MKFPLLLFLVFICVSAHSQSVYSGNVLDAIDKKYLEGVEVSVSGKESVKTNSRGYFNISASMGDTLLVRFPGFFEKRVPLTQERFLLLEIYDQARLLPTFQVEAEPYRFRFKDGKLYLAEDEPEGTKSLSKSMGVTTLSDPTSLQGGFAVYGVISQFTRRNRQLRAYEKKLDWERRRTGYLEIIDSDSIRTELMKTYSLDRPKWDELVIRFNEFHQSHEFLDWPSDRVLASLKEFIRLESYLMD</sequence>
<dbReference type="OrthoDB" id="820054at2"/>
<dbReference type="InterPro" id="IPR008969">
    <property type="entry name" value="CarboxyPept-like_regulatory"/>
</dbReference>
<feature type="chain" id="PRO_5020574441" description="Carboxypeptidase-like protein" evidence="1">
    <location>
        <begin position="24"/>
        <end position="244"/>
    </location>
</feature>
<keyword evidence="1" id="KW-0732">Signal</keyword>
<dbReference type="EMBL" id="SNYF01000005">
    <property type="protein sequence ID" value="TDQ18928.1"/>
    <property type="molecule type" value="Genomic_DNA"/>
</dbReference>
<dbReference type="SUPFAM" id="SSF49464">
    <property type="entry name" value="Carboxypeptidase regulatory domain-like"/>
    <property type="match status" value="1"/>
</dbReference>
<evidence type="ECO:0008006" key="4">
    <source>
        <dbReference type="Google" id="ProtNLM"/>
    </source>
</evidence>
<gene>
    <name evidence="2" type="ORF">DFQ04_0739</name>
</gene>